<reference evidence="1 2" key="1">
    <citation type="journal article" date="2019" name="J. Hered.">
        <title>An Improved Genome Assembly for Drosophila navojoa, the Basal Species in the mojavensis Cluster.</title>
        <authorList>
            <person name="Vanderlinde T."/>
            <person name="Dupim E.G."/>
            <person name="Nazario-Yepiz N.O."/>
            <person name="Carvalho A.B."/>
        </authorList>
    </citation>
    <scope>NUCLEOTIDE SEQUENCE [LARGE SCALE GENOMIC DNA]</scope>
    <source>
        <strain evidence="1">Navoj_Jal97</strain>
        <tissue evidence="1">Whole organism</tissue>
    </source>
</reference>
<evidence type="ECO:0000313" key="1">
    <source>
        <dbReference type="EMBL" id="TDG39214.1"/>
    </source>
</evidence>
<evidence type="ECO:0000313" key="2">
    <source>
        <dbReference type="Proteomes" id="UP000295192"/>
    </source>
</evidence>
<keyword evidence="2" id="KW-1185">Reference proteome</keyword>
<dbReference type="AlphaFoldDB" id="A0A484AS28"/>
<organism evidence="1 2">
    <name type="scientific">Drosophila navojoa</name>
    <name type="common">Fruit fly</name>
    <dbReference type="NCBI Taxonomy" id="7232"/>
    <lineage>
        <taxon>Eukaryota</taxon>
        <taxon>Metazoa</taxon>
        <taxon>Ecdysozoa</taxon>
        <taxon>Arthropoda</taxon>
        <taxon>Hexapoda</taxon>
        <taxon>Insecta</taxon>
        <taxon>Pterygota</taxon>
        <taxon>Neoptera</taxon>
        <taxon>Endopterygota</taxon>
        <taxon>Diptera</taxon>
        <taxon>Brachycera</taxon>
        <taxon>Muscomorpha</taxon>
        <taxon>Ephydroidea</taxon>
        <taxon>Drosophilidae</taxon>
        <taxon>Drosophila</taxon>
    </lineage>
</organism>
<dbReference type="STRING" id="7232.A0A484AS28"/>
<accession>A0A484AS28</accession>
<name>A0A484AS28_DRONA</name>
<feature type="non-terminal residue" evidence="1">
    <location>
        <position position="36"/>
    </location>
</feature>
<dbReference type="GO" id="GO:0016567">
    <property type="term" value="P:protein ubiquitination"/>
    <property type="evidence" value="ECO:0007669"/>
    <property type="project" value="UniProtKB-UniPathway"/>
</dbReference>
<protein>
    <submittedName>
        <fullName evidence="1">Uncharacterized protein</fullName>
    </submittedName>
</protein>
<gene>
    <name evidence="1" type="ORF">AWZ03_014364</name>
</gene>
<dbReference type="EMBL" id="LSRL02001247">
    <property type="protein sequence ID" value="TDG39214.1"/>
    <property type="molecule type" value="Genomic_DNA"/>
</dbReference>
<dbReference type="Proteomes" id="UP000295192">
    <property type="component" value="Unassembled WGS sequence"/>
</dbReference>
<comment type="caution">
    <text evidence="1">The sequence shown here is derived from an EMBL/GenBank/DDBJ whole genome shotgun (WGS) entry which is preliminary data.</text>
</comment>
<sequence>MMICGEQYPQWSREDLMAFTEPKLGYSKDSPGFLRF</sequence>
<proteinExistence type="predicted"/>
<dbReference type="OrthoDB" id="412600at2759"/>
<dbReference type="UniPathway" id="UPA00143"/>